<dbReference type="Proteomes" id="UP001465976">
    <property type="component" value="Unassembled WGS sequence"/>
</dbReference>
<comment type="caution">
    <text evidence="2">The sequence shown here is derived from an EMBL/GenBank/DDBJ whole genome shotgun (WGS) entry which is preliminary data.</text>
</comment>
<evidence type="ECO:0000313" key="2">
    <source>
        <dbReference type="EMBL" id="KAL0575489.1"/>
    </source>
</evidence>
<feature type="region of interest" description="Disordered" evidence="1">
    <location>
        <begin position="28"/>
        <end position="97"/>
    </location>
</feature>
<proteinExistence type="predicted"/>
<dbReference type="EMBL" id="JBAHYK010000299">
    <property type="protein sequence ID" value="KAL0575489.1"/>
    <property type="molecule type" value="Genomic_DNA"/>
</dbReference>
<feature type="compositionally biased region" description="Low complexity" evidence="1">
    <location>
        <begin position="28"/>
        <end position="37"/>
    </location>
</feature>
<protein>
    <submittedName>
        <fullName evidence="2">Uncharacterized protein</fullName>
    </submittedName>
</protein>
<keyword evidence="3" id="KW-1185">Reference proteome</keyword>
<organism evidence="2 3">
    <name type="scientific">Marasmius crinis-equi</name>
    <dbReference type="NCBI Taxonomy" id="585013"/>
    <lineage>
        <taxon>Eukaryota</taxon>
        <taxon>Fungi</taxon>
        <taxon>Dikarya</taxon>
        <taxon>Basidiomycota</taxon>
        <taxon>Agaricomycotina</taxon>
        <taxon>Agaricomycetes</taxon>
        <taxon>Agaricomycetidae</taxon>
        <taxon>Agaricales</taxon>
        <taxon>Marasmiineae</taxon>
        <taxon>Marasmiaceae</taxon>
        <taxon>Marasmius</taxon>
    </lineage>
</organism>
<feature type="compositionally biased region" description="Basic and acidic residues" evidence="1">
    <location>
        <begin position="84"/>
        <end position="93"/>
    </location>
</feature>
<reference evidence="2 3" key="1">
    <citation type="submission" date="2024-02" db="EMBL/GenBank/DDBJ databases">
        <title>A draft genome for the cacao thread blight pathogen Marasmius crinis-equi.</title>
        <authorList>
            <person name="Cohen S.P."/>
            <person name="Baruah I.K."/>
            <person name="Amoako-Attah I."/>
            <person name="Bukari Y."/>
            <person name="Meinhardt L.W."/>
            <person name="Bailey B.A."/>
        </authorList>
    </citation>
    <scope>NUCLEOTIDE SEQUENCE [LARGE SCALE GENOMIC DNA]</scope>
    <source>
        <strain evidence="2 3">GH-76</strain>
    </source>
</reference>
<evidence type="ECO:0000256" key="1">
    <source>
        <dbReference type="SAM" id="MobiDB-lite"/>
    </source>
</evidence>
<gene>
    <name evidence="2" type="ORF">V5O48_006493</name>
</gene>
<evidence type="ECO:0000313" key="3">
    <source>
        <dbReference type="Proteomes" id="UP001465976"/>
    </source>
</evidence>
<accession>A0ABR3FJF2</accession>
<name>A0ABR3FJF2_9AGAR</name>
<sequence length="195" mass="21361">MSTVIIHVAPINRRGVFPRRRLSNITVSSASSAVSNTGPAAQGDHPQLEQDVTGINRRPSIISISSDSSTDEAEDGVTSGTTRHGSEEDRDTSSDGAYVDDIQQDICFGPEVKDSIYRSGESKTVCPFLDAIKEDVLCSICNELLWDPYMLYRSFENGETENAAKDDGKMSTRDPSDYPNTVLPTLQTILIPWET</sequence>